<dbReference type="EMBL" id="JACADJ010000023">
    <property type="protein sequence ID" value="NWH05023.1"/>
    <property type="molecule type" value="Genomic_DNA"/>
</dbReference>
<dbReference type="InterPro" id="IPR043519">
    <property type="entry name" value="NT_sf"/>
</dbReference>
<keyword evidence="3" id="KW-1185">Reference proteome</keyword>
<dbReference type="InterPro" id="IPR041633">
    <property type="entry name" value="Polbeta"/>
</dbReference>
<evidence type="ECO:0000259" key="1">
    <source>
        <dbReference type="Pfam" id="PF18765"/>
    </source>
</evidence>
<feature type="domain" description="Polymerase beta nucleotidyltransferase" evidence="1">
    <location>
        <begin position="20"/>
        <end position="107"/>
    </location>
</feature>
<dbReference type="CDD" id="cd05403">
    <property type="entry name" value="NT_KNTase_like"/>
    <property type="match status" value="1"/>
</dbReference>
<dbReference type="AlphaFoldDB" id="A0A850T004"/>
<evidence type="ECO:0000313" key="2">
    <source>
        <dbReference type="EMBL" id="NWH05023.1"/>
    </source>
</evidence>
<dbReference type="GO" id="GO:0016740">
    <property type="term" value="F:transferase activity"/>
    <property type="evidence" value="ECO:0007669"/>
    <property type="project" value="UniProtKB-KW"/>
</dbReference>
<dbReference type="Proteomes" id="UP000553343">
    <property type="component" value="Unassembled WGS sequence"/>
</dbReference>
<dbReference type="SUPFAM" id="SSF81301">
    <property type="entry name" value="Nucleotidyltransferase"/>
    <property type="match status" value="1"/>
</dbReference>
<keyword evidence="2" id="KW-0808">Transferase</keyword>
<evidence type="ECO:0000313" key="3">
    <source>
        <dbReference type="Proteomes" id="UP000553343"/>
    </source>
</evidence>
<accession>A0A850T004</accession>
<reference evidence="2 3" key="1">
    <citation type="submission" date="2020-06" db="EMBL/GenBank/DDBJ databases">
        <title>High-quality draft genome of sulfate reducer Desulfobacter latus type strain AcrS2 isolated from marine sediment.</title>
        <authorList>
            <person name="Hoppe M."/>
            <person name="Larsen C.K."/>
            <person name="Marshall I.P.G."/>
            <person name="Schramm A."/>
            <person name="Marietou A.G."/>
        </authorList>
    </citation>
    <scope>NUCLEOTIDE SEQUENCE [LARGE SCALE GENOMIC DNA]</scope>
    <source>
        <strain evidence="2 3">AcRS2</strain>
    </source>
</reference>
<proteinExistence type="predicted"/>
<protein>
    <submittedName>
        <fullName evidence="2">Nucleotidyltransferase domain-containing protein</fullName>
    </submittedName>
</protein>
<sequence>MIEHLKKNISKQQKEIIKRQIRDILSNEQEVQKILIFGSFIKSDTPNDIDIAVFQNSKGGYLSLSMKYRKLLRTLIATIPFDVIPINPDAAGGFLDHIKDGDVIFER</sequence>
<gene>
    <name evidence="2" type="ORF">HXW94_08510</name>
</gene>
<dbReference type="RefSeq" id="WP_178366481.1">
    <property type="nucleotide sequence ID" value="NZ_JACADJ010000023.1"/>
</dbReference>
<comment type="caution">
    <text evidence="2">The sequence shown here is derived from an EMBL/GenBank/DDBJ whole genome shotgun (WGS) entry which is preliminary data.</text>
</comment>
<name>A0A850T004_9BACT</name>
<organism evidence="2 3">
    <name type="scientific">Desulfobacter latus</name>
    <dbReference type="NCBI Taxonomy" id="2292"/>
    <lineage>
        <taxon>Bacteria</taxon>
        <taxon>Pseudomonadati</taxon>
        <taxon>Thermodesulfobacteriota</taxon>
        <taxon>Desulfobacteria</taxon>
        <taxon>Desulfobacterales</taxon>
        <taxon>Desulfobacteraceae</taxon>
        <taxon>Desulfobacter</taxon>
    </lineage>
</organism>
<dbReference type="Gene3D" id="3.30.460.10">
    <property type="entry name" value="Beta Polymerase, domain 2"/>
    <property type="match status" value="1"/>
</dbReference>
<dbReference type="Pfam" id="PF18765">
    <property type="entry name" value="Polbeta"/>
    <property type="match status" value="1"/>
</dbReference>